<protein>
    <submittedName>
        <fullName evidence="1">Uncharacterized protein</fullName>
    </submittedName>
</protein>
<comment type="caution">
    <text evidence="1">The sequence shown here is derived from an EMBL/GenBank/DDBJ whole genome shotgun (WGS) entry which is preliminary data.</text>
</comment>
<dbReference type="RefSeq" id="WP_349244908.1">
    <property type="nucleotide sequence ID" value="NZ_JASCXX010000011.1"/>
</dbReference>
<sequence length="71" mass="7985">MKRNCCPLSDGRDDRSIRVDLPACEGPAIDRDNLFAWGARVRRETESFLNGHIRDATMGWPMLGAPRRSVA</sequence>
<evidence type="ECO:0000313" key="2">
    <source>
        <dbReference type="Proteomes" id="UP001431776"/>
    </source>
</evidence>
<dbReference type="EMBL" id="JASCXX010000011">
    <property type="protein sequence ID" value="MDI6449499.1"/>
    <property type="molecule type" value="Genomic_DNA"/>
</dbReference>
<evidence type="ECO:0000313" key="1">
    <source>
        <dbReference type="EMBL" id="MDI6449499.1"/>
    </source>
</evidence>
<dbReference type="AlphaFoldDB" id="A0AAW6U1H3"/>
<reference evidence="1" key="1">
    <citation type="submission" date="2023-05" db="EMBL/GenBank/DDBJ databases">
        <title>Anaerotaeda fermentans gen. nov., sp. nov., a novel anaerobic planctomycete of the new family within the order Sedimentisphaerales isolated from Taman Peninsula, Russia.</title>
        <authorList>
            <person name="Khomyakova M.A."/>
            <person name="Merkel A.Y."/>
            <person name="Slobodkin A.I."/>
        </authorList>
    </citation>
    <scope>NUCLEOTIDE SEQUENCE</scope>
    <source>
        <strain evidence="1">M17dextr</strain>
    </source>
</reference>
<organism evidence="1 2">
    <name type="scientific">Anaerobaca lacustris</name>
    <dbReference type="NCBI Taxonomy" id="3044600"/>
    <lineage>
        <taxon>Bacteria</taxon>
        <taxon>Pseudomonadati</taxon>
        <taxon>Planctomycetota</taxon>
        <taxon>Phycisphaerae</taxon>
        <taxon>Sedimentisphaerales</taxon>
        <taxon>Anaerobacaceae</taxon>
        <taxon>Anaerobaca</taxon>
    </lineage>
</organism>
<keyword evidence="2" id="KW-1185">Reference proteome</keyword>
<accession>A0AAW6U1H3</accession>
<name>A0AAW6U1H3_9BACT</name>
<dbReference type="Proteomes" id="UP001431776">
    <property type="component" value="Unassembled WGS sequence"/>
</dbReference>
<proteinExistence type="predicted"/>
<gene>
    <name evidence="1" type="ORF">QJ522_10640</name>
</gene>